<evidence type="ECO:0000256" key="5">
    <source>
        <dbReference type="SAM" id="Phobius"/>
    </source>
</evidence>
<organism evidence="7 8">
    <name type="scientific">Zhongshania aliphaticivorans</name>
    <dbReference type="NCBI Taxonomy" id="1470434"/>
    <lineage>
        <taxon>Bacteria</taxon>
        <taxon>Pseudomonadati</taxon>
        <taxon>Pseudomonadota</taxon>
        <taxon>Gammaproteobacteria</taxon>
        <taxon>Cellvibrionales</taxon>
        <taxon>Spongiibacteraceae</taxon>
        <taxon>Zhongshania</taxon>
    </lineage>
</organism>
<evidence type="ECO:0000313" key="8">
    <source>
        <dbReference type="Proteomes" id="UP000074119"/>
    </source>
</evidence>
<dbReference type="KEGG" id="zal:AZF00_16120"/>
<dbReference type="STRING" id="1470434.AZF00_16120"/>
<dbReference type="PANTHER" id="PTHR11863">
    <property type="entry name" value="STEROL DESATURASE"/>
    <property type="match status" value="1"/>
</dbReference>
<sequence>MQLGMAMWQYLLIGLIGGNALFIGLGGIVHWWYYVRNRDNSQRWKIQPERFLSKRLDREAMWLGIFNYNLATVVMATLAWGVFEHGWSRLYFDFAEYGWDYTVLSLFLCWLFIEAAAYYMHAGGHLPWFYKRFHYIHHRYSTPTFWTISAMHPLEWIAHASYIALPAFIIPMHIGVYMSVVAMTFILGYWDHCGIKFPRIPLHGSNRFHDDHHKYFHVNFGFTCSLFDRIHDTARREGHHYDELTFNGGQGIVRKPEALGERAMGPALKY</sequence>
<dbReference type="GO" id="GO:0016020">
    <property type="term" value="C:membrane"/>
    <property type="evidence" value="ECO:0007669"/>
    <property type="project" value="UniProtKB-SubCell"/>
</dbReference>
<feature type="transmembrane region" description="Helical" evidence="5">
    <location>
        <begin position="12"/>
        <end position="35"/>
    </location>
</feature>
<keyword evidence="3 5" id="KW-1133">Transmembrane helix</keyword>
<name>A0A127M931_9GAMM</name>
<gene>
    <name evidence="7" type="ORF">AZF00_16120</name>
</gene>
<dbReference type="InterPro" id="IPR050307">
    <property type="entry name" value="Sterol_Desaturase_Related"/>
</dbReference>
<evidence type="ECO:0000256" key="4">
    <source>
        <dbReference type="ARBA" id="ARBA00023136"/>
    </source>
</evidence>
<dbReference type="GO" id="GO:0005506">
    <property type="term" value="F:iron ion binding"/>
    <property type="evidence" value="ECO:0007669"/>
    <property type="project" value="InterPro"/>
</dbReference>
<feature type="transmembrane region" description="Helical" evidence="5">
    <location>
        <begin position="103"/>
        <end position="122"/>
    </location>
</feature>
<evidence type="ECO:0000256" key="2">
    <source>
        <dbReference type="ARBA" id="ARBA00022692"/>
    </source>
</evidence>
<dbReference type="GO" id="GO:0008610">
    <property type="term" value="P:lipid biosynthetic process"/>
    <property type="evidence" value="ECO:0007669"/>
    <property type="project" value="InterPro"/>
</dbReference>
<dbReference type="AlphaFoldDB" id="A0A127M931"/>
<dbReference type="RefSeq" id="WP_008252152.1">
    <property type="nucleotide sequence ID" value="NZ_CP014544.1"/>
</dbReference>
<protein>
    <recommendedName>
        <fullName evidence="6">Fatty acid hydroxylase domain-containing protein</fullName>
    </recommendedName>
</protein>
<evidence type="ECO:0000256" key="3">
    <source>
        <dbReference type="ARBA" id="ARBA00022989"/>
    </source>
</evidence>
<comment type="subcellular location">
    <subcellularLocation>
        <location evidence="1">Membrane</location>
    </subcellularLocation>
</comment>
<reference evidence="7 8" key="1">
    <citation type="submission" date="2015-12" db="EMBL/GenBank/DDBJ databases">
        <authorList>
            <person name="Shamseldin A."/>
            <person name="Moawad H."/>
            <person name="Abd El-Rahim W.M."/>
            <person name="Sadowsky M.J."/>
        </authorList>
    </citation>
    <scope>NUCLEOTIDE SEQUENCE [LARGE SCALE GENOMIC DNA]</scope>
    <source>
        <strain evidence="7 8">SM2</strain>
    </source>
</reference>
<evidence type="ECO:0000313" key="7">
    <source>
        <dbReference type="EMBL" id="AMO69730.1"/>
    </source>
</evidence>
<dbReference type="EMBL" id="CP014544">
    <property type="protein sequence ID" value="AMO69730.1"/>
    <property type="molecule type" value="Genomic_DNA"/>
</dbReference>
<keyword evidence="2 5" id="KW-0812">Transmembrane</keyword>
<keyword evidence="4 5" id="KW-0472">Membrane</keyword>
<proteinExistence type="predicted"/>
<feature type="domain" description="Fatty acid hydroxylase" evidence="6">
    <location>
        <begin position="107"/>
        <end position="233"/>
    </location>
</feature>
<accession>A0A127M931</accession>
<dbReference type="GO" id="GO:0016491">
    <property type="term" value="F:oxidoreductase activity"/>
    <property type="evidence" value="ECO:0007669"/>
    <property type="project" value="InterPro"/>
</dbReference>
<feature type="transmembrane region" description="Helical" evidence="5">
    <location>
        <begin position="60"/>
        <end position="83"/>
    </location>
</feature>
<evidence type="ECO:0000256" key="1">
    <source>
        <dbReference type="ARBA" id="ARBA00004370"/>
    </source>
</evidence>
<dbReference type="Proteomes" id="UP000074119">
    <property type="component" value="Chromosome"/>
</dbReference>
<evidence type="ECO:0000259" key="6">
    <source>
        <dbReference type="Pfam" id="PF04116"/>
    </source>
</evidence>
<dbReference type="Pfam" id="PF04116">
    <property type="entry name" value="FA_hydroxylase"/>
    <property type="match status" value="1"/>
</dbReference>
<feature type="transmembrane region" description="Helical" evidence="5">
    <location>
        <begin position="168"/>
        <end position="190"/>
    </location>
</feature>
<dbReference type="InterPro" id="IPR006694">
    <property type="entry name" value="Fatty_acid_hydroxylase"/>
</dbReference>